<reference evidence="7" key="2">
    <citation type="submission" date="2023-01" db="EMBL/GenBank/DDBJ databases">
        <title>Draft genome sequence of Paraferrimonas sedimenticola strain NBRC 101628.</title>
        <authorList>
            <person name="Sun Q."/>
            <person name="Mori K."/>
        </authorList>
    </citation>
    <scope>NUCLEOTIDE SEQUENCE</scope>
    <source>
        <strain evidence="7">NBRC 101628</strain>
    </source>
</reference>
<dbReference type="InterPro" id="IPR020889">
    <property type="entry name" value="LipoPS_assembly_LptD"/>
</dbReference>
<feature type="domain" description="Organic solvent tolerance-like N-terminal" evidence="5">
    <location>
        <begin position="82"/>
        <end position="199"/>
    </location>
</feature>
<evidence type="ECO:0000259" key="5">
    <source>
        <dbReference type="Pfam" id="PF03968"/>
    </source>
</evidence>
<comment type="function">
    <text evidence="4">Together with LptE, is involved in the assembly of lipopolysaccharide (LPS) at the surface of the outer membrane.</text>
</comment>
<dbReference type="Pfam" id="PF04453">
    <property type="entry name" value="LptD"/>
    <property type="match status" value="1"/>
</dbReference>
<dbReference type="HAMAP" id="MF_01411">
    <property type="entry name" value="LPS_assembly_LptD"/>
    <property type="match status" value="1"/>
</dbReference>
<dbReference type="RefSeq" id="WP_095504813.1">
    <property type="nucleotide sequence ID" value="NZ_BSNC01000006.1"/>
</dbReference>
<dbReference type="NCBIfam" id="NF002997">
    <property type="entry name" value="PRK03761.1"/>
    <property type="match status" value="1"/>
</dbReference>
<name>A0AA37RX74_9GAMM</name>
<comment type="subunit">
    <text evidence="4">Component of the lipopolysaccharide transport and assembly complex. Interacts with LptE and LptA.</text>
</comment>
<keyword evidence="1 4" id="KW-0732">Signal</keyword>
<evidence type="ECO:0000256" key="4">
    <source>
        <dbReference type="HAMAP-Rule" id="MF_01411"/>
    </source>
</evidence>
<feature type="domain" description="LptD C-terminal" evidence="6">
    <location>
        <begin position="309"/>
        <end position="672"/>
    </location>
</feature>
<dbReference type="EMBL" id="BSNC01000006">
    <property type="protein sequence ID" value="GLP97340.1"/>
    <property type="molecule type" value="Genomic_DNA"/>
</dbReference>
<keyword evidence="3 4" id="KW-0998">Cell outer membrane</keyword>
<evidence type="ECO:0000313" key="7">
    <source>
        <dbReference type="EMBL" id="GLP97340.1"/>
    </source>
</evidence>
<organism evidence="7 8">
    <name type="scientific">Paraferrimonas sedimenticola</name>
    <dbReference type="NCBI Taxonomy" id="375674"/>
    <lineage>
        <taxon>Bacteria</taxon>
        <taxon>Pseudomonadati</taxon>
        <taxon>Pseudomonadota</taxon>
        <taxon>Gammaproteobacteria</taxon>
        <taxon>Alteromonadales</taxon>
        <taxon>Ferrimonadaceae</taxon>
        <taxon>Paraferrimonas</taxon>
    </lineage>
</organism>
<dbReference type="Pfam" id="PF03968">
    <property type="entry name" value="LptD_N"/>
    <property type="match status" value="1"/>
</dbReference>
<dbReference type="InterPro" id="IPR007543">
    <property type="entry name" value="LptD_C"/>
</dbReference>
<dbReference type="GO" id="GO:1990351">
    <property type="term" value="C:transporter complex"/>
    <property type="evidence" value="ECO:0007669"/>
    <property type="project" value="TreeGrafter"/>
</dbReference>
<comment type="caution">
    <text evidence="4">Lacks conserved residue(s) required for the propagation of feature annotation.</text>
</comment>
<reference evidence="7" key="1">
    <citation type="journal article" date="2014" name="Int. J. Syst. Evol. Microbiol.">
        <title>Complete genome sequence of Corynebacterium casei LMG S-19264T (=DSM 44701T), isolated from a smear-ripened cheese.</title>
        <authorList>
            <consortium name="US DOE Joint Genome Institute (JGI-PGF)"/>
            <person name="Walter F."/>
            <person name="Albersmeier A."/>
            <person name="Kalinowski J."/>
            <person name="Ruckert C."/>
        </authorList>
    </citation>
    <scope>NUCLEOTIDE SEQUENCE</scope>
    <source>
        <strain evidence="7">NBRC 101628</strain>
    </source>
</reference>
<comment type="subcellular location">
    <subcellularLocation>
        <location evidence="4">Cell outer membrane</location>
    </subcellularLocation>
</comment>
<protein>
    <recommendedName>
        <fullName evidence="4">LPS-assembly protein LptD</fullName>
    </recommendedName>
</protein>
<evidence type="ECO:0000256" key="2">
    <source>
        <dbReference type="ARBA" id="ARBA00023136"/>
    </source>
</evidence>
<dbReference type="Proteomes" id="UP001161422">
    <property type="component" value="Unassembled WGS sequence"/>
</dbReference>
<proteinExistence type="inferred from homology"/>
<sequence precursor="true">MHRRQLNTLQWVLILSALPIRSVFAADSDNHCRVLPPPKVLQKLEQTTNTQTDPQAPNSEDDAQAPIQVSAEKSDAVLGDYAEFNGNVRFNQGNRHISADNARVDQQSERLDASGNLIFADKMFTITAESLTAEVATNEATLSQASYWLNGKQIHGDAEQLQVTAESDLILNGTNFTTCPPESQSWLLEAQKIEIDSSEAWGKIWGAKLRLWDVPVFYMPYMTIPVSDQRKSGFLFPSLSTSTTNGVEVALPYYWNISPQFDATITPHVMTNRGLFLKTEFRYLAGEDQRGQINIEYLPDDRKLATKPDRYLYHFNHSGKINEDWRVLASFTDVSDNNYFNDLKSDVSRSTDNQLMRVGEVSYFQPNWNVSAKVQDIKVLGENEVPHQVMPQLTYTYNQPALGYGTDFEFYSEMTNFAHRDSGMNTATRLHFEPTVRLPYQTPSGSLIGEVKLMQTFYEQNDPMRQLNESVSRTIPQVRIHGKMNLERDTTWFEAPYRQTLEPQMQYLYVGYQDQSGIGLYDTGLLYDDYYGLFRDRRFSGLDRIADANQITLGVTSRWFDEANVEAGKISLGQIQYLRNSRVSLTNEVQDQSVSSSALAAEFDFRLVNDWYWSSAVQYNTTFRSVARGQTSLDFRPHTNKLFQLNYRYVPDIADEVDISQAGVRAAWPIREDLHFVGNFYYDMRLKRAVETYAGFQYESCCWAIRLAYRHYLKTNYEDPNLPPISPRETFESGIYLNFVIKGLGGSGPLGISDMLDEGLFNYRRPLYLKN</sequence>
<dbReference type="GO" id="GO:0015920">
    <property type="term" value="P:lipopolysaccharide transport"/>
    <property type="evidence" value="ECO:0007669"/>
    <property type="project" value="InterPro"/>
</dbReference>
<dbReference type="PANTHER" id="PTHR30189">
    <property type="entry name" value="LPS-ASSEMBLY PROTEIN"/>
    <property type="match status" value="1"/>
</dbReference>
<evidence type="ECO:0000313" key="8">
    <source>
        <dbReference type="Proteomes" id="UP001161422"/>
    </source>
</evidence>
<dbReference type="InterPro" id="IPR050218">
    <property type="entry name" value="LptD"/>
</dbReference>
<dbReference type="GO" id="GO:0043165">
    <property type="term" value="P:Gram-negative-bacterium-type cell outer membrane assembly"/>
    <property type="evidence" value="ECO:0007669"/>
    <property type="project" value="UniProtKB-UniRule"/>
</dbReference>
<feature type="chain" id="PRO_5041495119" description="LPS-assembly protein LptD" evidence="4">
    <location>
        <begin position="26"/>
        <end position="771"/>
    </location>
</feature>
<dbReference type="Gene3D" id="2.60.450.10">
    <property type="entry name" value="Lipopolysaccharide (LPS) transport protein A like domain"/>
    <property type="match status" value="1"/>
</dbReference>
<comment type="similarity">
    <text evidence="4">Belongs to the LptD family.</text>
</comment>
<dbReference type="GO" id="GO:0009279">
    <property type="term" value="C:cell outer membrane"/>
    <property type="evidence" value="ECO:0007669"/>
    <property type="project" value="UniProtKB-SubCell"/>
</dbReference>
<dbReference type="AlphaFoldDB" id="A0AA37RX74"/>
<dbReference type="InterPro" id="IPR005653">
    <property type="entry name" value="OstA-like_N"/>
</dbReference>
<accession>A0AA37RX74</accession>
<evidence type="ECO:0000256" key="1">
    <source>
        <dbReference type="ARBA" id="ARBA00022729"/>
    </source>
</evidence>
<feature type="signal peptide" evidence="4">
    <location>
        <begin position="1"/>
        <end position="25"/>
    </location>
</feature>
<comment type="caution">
    <text evidence="7">The sequence shown here is derived from an EMBL/GenBank/DDBJ whole genome shotgun (WGS) entry which is preliminary data.</text>
</comment>
<keyword evidence="2 4" id="KW-0472">Membrane</keyword>
<dbReference type="PANTHER" id="PTHR30189:SF1">
    <property type="entry name" value="LPS-ASSEMBLY PROTEIN LPTD"/>
    <property type="match status" value="1"/>
</dbReference>
<gene>
    <name evidence="4 7" type="primary">lptD</name>
    <name evidence="7" type="ORF">GCM10007895_26470</name>
</gene>
<evidence type="ECO:0000259" key="6">
    <source>
        <dbReference type="Pfam" id="PF04453"/>
    </source>
</evidence>
<evidence type="ECO:0000256" key="3">
    <source>
        <dbReference type="ARBA" id="ARBA00023237"/>
    </source>
</evidence>
<keyword evidence="8" id="KW-1185">Reference proteome</keyword>